<keyword evidence="1" id="KW-0472">Membrane</keyword>
<dbReference type="EMBL" id="NBXB01000045">
    <property type="protein sequence ID" value="RFA12220.1"/>
    <property type="molecule type" value="Genomic_DNA"/>
</dbReference>
<protein>
    <submittedName>
        <fullName evidence="2">Uncharacterized protein</fullName>
    </submittedName>
</protein>
<comment type="caution">
    <text evidence="2">The sequence shown here is derived from an EMBL/GenBank/DDBJ whole genome shotgun (WGS) entry which is preliminary data.</text>
</comment>
<organism evidence="2 3">
    <name type="scientific">Subtercola boreus</name>
    <dbReference type="NCBI Taxonomy" id="120213"/>
    <lineage>
        <taxon>Bacteria</taxon>
        <taxon>Bacillati</taxon>
        <taxon>Actinomycetota</taxon>
        <taxon>Actinomycetes</taxon>
        <taxon>Micrococcales</taxon>
        <taxon>Microbacteriaceae</taxon>
        <taxon>Subtercola</taxon>
    </lineage>
</organism>
<reference evidence="2 3" key="1">
    <citation type="submission" date="2017-04" db="EMBL/GenBank/DDBJ databases">
        <title>Comparative genome analysis of Subtercola boreus.</title>
        <authorList>
            <person name="Cho Y.-J."/>
            <person name="Cho A."/>
            <person name="Kim O.-S."/>
            <person name="Lee J.-I."/>
        </authorList>
    </citation>
    <scope>NUCLEOTIDE SEQUENCE [LARGE SCALE GENOMIC DNA]</scope>
    <source>
        <strain evidence="2 3">P27479</strain>
    </source>
</reference>
<evidence type="ECO:0000256" key="1">
    <source>
        <dbReference type="SAM" id="Phobius"/>
    </source>
</evidence>
<sequence length="69" mass="7603">MDPTRRLMFWLKVPYAADVALVLIGVGLLLGGNALGWWVLVFAAVRAIVGTIALVWIAPRMIAKRSRMP</sequence>
<name>A0A3E0VRN1_9MICO</name>
<accession>A0A3E0VRN1</accession>
<keyword evidence="1" id="KW-0812">Transmembrane</keyword>
<gene>
    <name evidence="2" type="ORF">B7R22_17490</name>
</gene>
<dbReference type="RefSeq" id="WP_116412993.1">
    <property type="nucleotide sequence ID" value="NZ_NBXB01000045.1"/>
</dbReference>
<evidence type="ECO:0000313" key="3">
    <source>
        <dbReference type="Proteomes" id="UP000256541"/>
    </source>
</evidence>
<evidence type="ECO:0000313" key="2">
    <source>
        <dbReference type="EMBL" id="RFA12220.1"/>
    </source>
</evidence>
<dbReference type="Proteomes" id="UP000256541">
    <property type="component" value="Unassembled WGS sequence"/>
</dbReference>
<feature type="transmembrane region" description="Helical" evidence="1">
    <location>
        <begin position="35"/>
        <end position="58"/>
    </location>
</feature>
<keyword evidence="1" id="KW-1133">Transmembrane helix</keyword>
<dbReference type="AlphaFoldDB" id="A0A3E0VRN1"/>
<feature type="transmembrane region" description="Helical" evidence="1">
    <location>
        <begin position="7"/>
        <end position="29"/>
    </location>
</feature>
<proteinExistence type="predicted"/>